<sequence>MAEVKKKLKQAVEWPLKHPEAFSRMGIRPPCGLLMYGPPGCSKTMIAKAIATESELNFIAIKGPELFNKWVGESERAVRELFRKARSVAPSIIFFDEIDALAAERGGSSGGSNVGDRVLAQLLTELDGIEQLQGVLMVAATNRPDMIDKALLRPGRLDSIIYVPLPNEVTRREIFHIRLKKMPISEGVDIELLVERTNGYSGAEIVAVCHEAAMKALEEDITTQSVKWEHFLSALRTVQPRSSPEMIRFYEEYYLEKDVRTFQ</sequence>
<dbReference type="InterPro" id="IPR003593">
    <property type="entry name" value="AAA+_ATPase"/>
</dbReference>
<dbReference type="Proteomes" id="UP000694941">
    <property type="component" value="Unplaced"/>
</dbReference>
<dbReference type="PROSITE" id="PS00674">
    <property type="entry name" value="AAA"/>
    <property type="match status" value="1"/>
</dbReference>
<accession>A0ABM1C294</accession>
<proteinExistence type="inferred from homology"/>
<dbReference type="InterPro" id="IPR027417">
    <property type="entry name" value="P-loop_NTPase"/>
</dbReference>
<feature type="domain" description="AAA+ ATPase" evidence="4">
    <location>
        <begin position="29"/>
        <end position="167"/>
    </location>
</feature>
<name>A0ABM1C294_LIMPO</name>
<dbReference type="GeneID" id="106476865"/>
<dbReference type="Pfam" id="PF00004">
    <property type="entry name" value="AAA"/>
    <property type="match status" value="1"/>
</dbReference>
<keyword evidence="1 3" id="KW-0547">Nucleotide-binding</keyword>
<dbReference type="PANTHER" id="PTHR23077:SF27">
    <property type="entry name" value="ATPASE FAMILY GENE 2 PROTEIN HOMOLOG A"/>
    <property type="match status" value="1"/>
</dbReference>
<dbReference type="InterPro" id="IPR041569">
    <property type="entry name" value="AAA_lid_3"/>
</dbReference>
<gene>
    <name evidence="6" type="primary">LOC106476865</name>
</gene>
<evidence type="ECO:0000256" key="3">
    <source>
        <dbReference type="RuleBase" id="RU003651"/>
    </source>
</evidence>
<dbReference type="CDD" id="cd19511">
    <property type="entry name" value="RecA-like_CDC48_r2-like"/>
    <property type="match status" value="1"/>
</dbReference>
<dbReference type="SUPFAM" id="SSF52540">
    <property type="entry name" value="P-loop containing nucleoside triphosphate hydrolases"/>
    <property type="match status" value="1"/>
</dbReference>
<dbReference type="InterPro" id="IPR003959">
    <property type="entry name" value="ATPase_AAA_core"/>
</dbReference>
<comment type="similarity">
    <text evidence="3">Belongs to the AAA ATPase family.</text>
</comment>
<keyword evidence="5" id="KW-1185">Reference proteome</keyword>
<evidence type="ECO:0000313" key="6">
    <source>
        <dbReference type="RefSeq" id="XP_013792936.2"/>
    </source>
</evidence>
<keyword evidence="2 3" id="KW-0067">ATP-binding</keyword>
<dbReference type="PANTHER" id="PTHR23077">
    <property type="entry name" value="AAA-FAMILY ATPASE"/>
    <property type="match status" value="1"/>
</dbReference>
<dbReference type="InterPro" id="IPR003960">
    <property type="entry name" value="ATPase_AAA_CS"/>
</dbReference>
<dbReference type="Pfam" id="PF17862">
    <property type="entry name" value="AAA_lid_3"/>
    <property type="match status" value="1"/>
</dbReference>
<dbReference type="RefSeq" id="XP_013792936.2">
    <property type="nucleotide sequence ID" value="XM_013937482.2"/>
</dbReference>
<evidence type="ECO:0000259" key="4">
    <source>
        <dbReference type="SMART" id="SM00382"/>
    </source>
</evidence>
<protein>
    <submittedName>
        <fullName evidence="6">Spermatogenesis-associated protein 5-like</fullName>
    </submittedName>
</protein>
<organism evidence="5 6">
    <name type="scientific">Limulus polyphemus</name>
    <name type="common">Atlantic horseshoe crab</name>
    <dbReference type="NCBI Taxonomy" id="6850"/>
    <lineage>
        <taxon>Eukaryota</taxon>
        <taxon>Metazoa</taxon>
        <taxon>Ecdysozoa</taxon>
        <taxon>Arthropoda</taxon>
        <taxon>Chelicerata</taxon>
        <taxon>Merostomata</taxon>
        <taxon>Xiphosura</taxon>
        <taxon>Limulidae</taxon>
        <taxon>Limulus</taxon>
    </lineage>
</organism>
<dbReference type="InterPro" id="IPR050168">
    <property type="entry name" value="AAA_ATPase_domain"/>
</dbReference>
<evidence type="ECO:0000256" key="2">
    <source>
        <dbReference type="ARBA" id="ARBA00022840"/>
    </source>
</evidence>
<evidence type="ECO:0000313" key="5">
    <source>
        <dbReference type="Proteomes" id="UP000694941"/>
    </source>
</evidence>
<evidence type="ECO:0000256" key="1">
    <source>
        <dbReference type="ARBA" id="ARBA00022741"/>
    </source>
</evidence>
<dbReference type="Gene3D" id="1.10.8.60">
    <property type="match status" value="1"/>
</dbReference>
<dbReference type="SMART" id="SM00382">
    <property type="entry name" value="AAA"/>
    <property type="match status" value="1"/>
</dbReference>
<reference evidence="6" key="1">
    <citation type="submission" date="2025-08" db="UniProtKB">
        <authorList>
            <consortium name="RefSeq"/>
        </authorList>
    </citation>
    <scope>IDENTIFICATION</scope>
    <source>
        <tissue evidence="6">Muscle</tissue>
    </source>
</reference>
<dbReference type="Gene3D" id="3.40.50.300">
    <property type="entry name" value="P-loop containing nucleotide triphosphate hydrolases"/>
    <property type="match status" value="1"/>
</dbReference>